<accession>A0ABS2NET3</accession>
<protein>
    <submittedName>
        <fullName evidence="1">Uncharacterized protein YggE</fullName>
    </submittedName>
</protein>
<dbReference type="EMBL" id="JAFBDZ010000003">
    <property type="protein sequence ID" value="MBM7586328.1"/>
    <property type="molecule type" value="Genomic_DNA"/>
</dbReference>
<dbReference type="PANTHER" id="PTHR34387:SF1">
    <property type="entry name" value="PERIPLASMIC IMMUNOGENIC PROTEIN"/>
    <property type="match status" value="1"/>
</dbReference>
<dbReference type="PANTHER" id="PTHR34387">
    <property type="entry name" value="SLR1258 PROTEIN"/>
    <property type="match status" value="1"/>
</dbReference>
<evidence type="ECO:0000313" key="2">
    <source>
        <dbReference type="Proteomes" id="UP001646157"/>
    </source>
</evidence>
<dbReference type="Proteomes" id="UP001646157">
    <property type="component" value="Unassembled WGS sequence"/>
</dbReference>
<reference evidence="1 2" key="1">
    <citation type="submission" date="2021-01" db="EMBL/GenBank/DDBJ databases">
        <title>Genomic Encyclopedia of Type Strains, Phase IV (KMG-IV): sequencing the most valuable type-strain genomes for metagenomic binning, comparative biology and taxonomic classification.</title>
        <authorList>
            <person name="Goeker M."/>
        </authorList>
    </citation>
    <scope>NUCLEOTIDE SEQUENCE [LARGE SCALE GENOMIC DNA]</scope>
    <source>
        <strain evidence="1 2">DSM 24834</strain>
    </source>
</reference>
<organism evidence="1 2">
    <name type="scientific">Rossellomorea pakistanensis</name>
    <dbReference type="NCBI Taxonomy" id="992288"/>
    <lineage>
        <taxon>Bacteria</taxon>
        <taxon>Bacillati</taxon>
        <taxon>Bacillota</taxon>
        <taxon>Bacilli</taxon>
        <taxon>Bacillales</taxon>
        <taxon>Bacillaceae</taxon>
        <taxon>Rossellomorea</taxon>
    </lineage>
</organism>
<proteinExistence type="predicted"/>
<evidence type="ECO:0000313" key="1">
    <source>
        <dbReference type="EMBL" id="MBM7586328.1"/>
    </source>
</evidence>
<dbReference type="Gene3D" id="3.30.70.2970">
    <property type="entry name" value="Protein of unknown function (DUF541), domain 2"/>
    <property type="match status" value="1"/>
</dbReference>
<name>A0ABS2NET3_9BACI</name>
<keyword evidence="2" id="KW-1185">Reference proteome</keyword>
<dbReference type="Pfam" id="PF04402">
    <property type="entry name" value="SIMPL"/>
    <property type="match status" value="1"/>
</dbReference>
<dbReference type="InterPro" id="IPR052022">
    <property type="entry name" value="26kDa_periplasmic_antigen"/>
</dbReference>
<dbReference type="InterPro" id="IPR007497">
    <property type="entry name" value="SIMPL/DUF541"/>
</dbReference>
<dbReference type="Gene3D" id="3.30.110.170">
    <property type="entry name" value="Protein of unknown function (DUF541), domain 1"/>
    <property type="match status" value="1"/>
</dbReference>
<sequence>MYRSMYGIRDNTKTSRGTITVSGEHTLFVDPNQATATLGVVTNDKELSIAQQQNNLISSRLLLCFKSSGISENDIQTITYQVYPQYRYEDGQQILTGYEVRQIFQITIRDINKVGKIIDEALKCGANVVESIQFVHSDPGFYYQNALTAAYKTAFQKAKTLSHASGQNLNPQPKVINEQPINVPIPYANVQLLKAADQGAPVQPGQIAIRAVVSVEFYTY</sequence>
<gene>
    <name evidence="1" type="ORF">JOC86_002880</name>
</gene>
<comment type="caution">
    <text evidence="1">The sequence shown here is derived from an EMBL/GenBank/DDBJ whole genome shotgun (WGS) entry which is preliminary data.</text>
</comment>
<dbReference type="RefSeq" id="WP_205173566.1">
    <property type="nucleotide sequence ID" value="NZ_JAFBDZ010000003.1"/>
</dbReference>